<protein>
    <submittedName>
        <fullName evidence="3">Uncharacterized protein</fullName>
    </submittedName>
</protein>
<accession>A0A9X3NSK0</accession>
<feature type="transmembrane region" description="Helical" evidence="2">
    <location>
        <begin position="139"/>
        <end position="156"/>
    </location>
</feature>
<name>A0A9X3NSK0_9ACTN</name>
<feature type="transmembrane region" description="Helical" evidence="2">
    <location>
        <begin position="216"/>
        <end position="237"/>
    </location>
</feature>
<organism evidence="3 4">
    <name type="scientific">Streptomonospora mangrovi</name>
    <dbReference type="NCBI Taxonomy" id="2883123"/>
    <lineage>
        <taxon>Bacteria</taxon>
        <taxon>Bacillati</taxon>
        <taxon>Actinomycetota</taxon>
        <taxon>Actinomycetes</taxon>
        <taxon>Streptosporangiales</taxon>
        <taxon>Nocardiopsidaceae</taxon>
        <taxon>Streptomonospora</taxon>
    </lineage>
</organism>
<feature type="transmembrane region" description="Helical" evidence="2">
    <location>
        <begin position="58"/>
        <end position="81"/>
    </location>
</feature>
<keyword evidence="2" id="KW-1133">Transmembrane helix</keyword>
<feature type="transmembrane region" description="Helical" evidence="2">
    <location>
        <begin position="101"/>
        <end position="119"/>
    </location>
</feature>
<keyword evidence="2" id="KW-0812">Transmembrane</keyword>
<evidence type="ECO:0000313" key="4">
    <source>
        <dbReference type="Proteomes" id="UP001140076"/>
    </source>
</evidence>
<reference evidence="3" key="1">
    <citation type="submission" date="2021-10" db="EMBL/GenBank/DDBJ databases">
        <title>Streptomonospora sp. nov., isolated from mangrove soil.</title>
        <authorList>
            <person name="Chen X."/>
            <person name="Ge X."/>
            <person name="Liu W."/>
        </authorList>
    </citation>
    <scope>NUCLEOTIDE SEQUENCE</scope>
    <source>
        <strain evidence="3">S1-112</strain>
    </source>
</reference>
<evidence type="ECO:0000256" key="1">
    <source>
        <dbReference type="SAM" id="MobiDB-lite"/>
    </source>
</evidence>
<dbReference type="Proteomes" id="UP001140076">
    <property type="component" value="Unassembled WGS sequence"/>
</dbReference>
<feature type="region of interest" description="Disordered" evidence="1">
    <location>
        <begin position="1"/>
        <end position="20"/>
    </location>
</feature>
<feature type="transmembrane region" description="Helical" evidence="2">
    <location>
        <begin position="244"/>
        <end position="263"/>
    </location>
</feature>
<proteinExistence type="predicted"/>
<evidence type="ECO:0000313" key="3">
    <source>
        <dbReference type="EMBL" id="MDA0566060.1"/>
    </source>
</evidence>
<feature type="transmembrane region" description="Helical" evidence="2">
    <location>
        <begin position="334"/>
        <end position="353"/>
    </location>
</feature>
<sequence length="381" mass="40216">MDRSTVLGRDSGPLSAGSGMASQRDDWVTVALGGVMTLGVTLDGWAHKNVIETLEGFFTWWHAVLYTGFLATVVWTFLLAYRRRDRHPRWWWDGWPNGYRVGALGVLVFGAGGVGDMLWHQILGIEIGLLPSFSPSHTLVSIGGLLLVTSPLRSWWASGENGWRAATGIISAAMSAIAATVLLTYVSAFMTGAPTVAYAPQLGDYGGIVDTPDEYVAVQGVTAYFITTLLLTIPLILMLRRRAALPGMGTAVTTGVIVYFLAINQLPDVHTLAAVMAIAGAAAADGLLVLLDRRRGTTALLRLPLAGALFPALVWSFQLLGLHLAEGIRWPAEMWTGTVVFTACLGALLGGLATRPAEYGAPAGAGTGTGTARPTTSAPAA</sequence>
<dbReference type="RefSeq" id="WP_270073319.1">
    <property type="nucleotide sequence ID" value="NZ_JAJAQC010000029.1"/>
</dbReference>
<dbReference type="AlphaFoldDB" id="A0A9X3NSK0"/>
<keyword evidence="4" id="KW-1185">Reference proteome</keyword>
<gene>
    <name evidence="3" type="ORF">LG943_17310</name>
</gene>
<dbReference type="EMBL" id="JAJAQC010000029">
    <property type="protein sequence ID" value="MDA0566060.1"/>
    <property type="molecule type" value="Genomic_DNA"/>
</dbReference>
<comment type="caution">
    <text evidence="3">The sequence shown here is derived from an EMBL/GenBank/DDBJ whole genome shotgun (WGS) entry which is preliminary data.</text>
</comment>
<feature type="transmembrane region" description="Helical" evidence="2">
    <location>
        <begin position="269"/>
        <end position="291"/>
    </location>
</feature>
<feature type="transmembrane region" description="Helical" evidence="2">
    <location>
        <begin position="27"/>
        <end position="46"/>
    </location>
</feature>
<keyword evidence="2" id="KW-0472">Membrane</keyword>
<feature type="transmembrane region" description="Helical" evidence="2">
    <location>
        <begin position="303"/>
        <end position="322"/>
    </location>
</feature>
<feature type="transmembrane region" description="Helical" evidence="2">
    <location>
        <begin position="168"/>
        <end position="196"/>
    </location>
</feature>
<evidence type="ECO:0000256" key="2">
    <source>
        <dbReference type="SAM" id="Phobius"/>
    </source>
</evidence>